<name>X1L5N6_9ZZZZ</name>
<evidence type="ECO:0000259" key="1">
    <source>
        <dbReference type="PROSITE" id="PS50902"/>
    </source>
</evidence>
<protein>
    <recommendedName>
        <fullName evidence="1">Flavodoxin-like domain-containing protein</fullName>
    </recommendedName>
</protein>
<feature type="domain" description="Flavodoxin-like" evidence="1">
    <location>
        <begin position="3"/>
        <end position="149"/>
    </location>
</feature>
<dbReference type="SUPFAM" id="SSF52218">
    <property type="entry name" value="Flavoproteins"/>
    <property type="match status" value="1"/>
</dbReference>
<dbReference type="Gene3D" id="3.40.50.360">
    <property type="match status" value="1"/>
</dbReference>
<dbReference type="AlphaFoldDB" id="X1L5N6"/>
<dbReference type="GO" id="GO:0010181">
    <property type="term" value="F:FMN binding"/>
    <property type="evidence" value="ECO:0007669"/>
    <property type="project" value="InterPro"/>
</dbReference>
<dbReference type="InterPro" id="IPR008254">
    <property type="entry name" value="Flavodoxin/NO_synth"/>
</dbReference>
<dbReference type="GO" id="GO:0016020">
    <property type="term" value="C:membrane"/>
    <property type="evidence" value="ECO:0007669"/>
    <property type="project" value="TreeGrafter"/>
</dbReference>
<gene>
    <name evidence="2" type="ORF">S06H3_01532</name>
</gene>
<accession>X1L5N6</accession>
<dbReference type="Pfam" id="PF00258">
    <property type="entry name" value="Flavodoxin_1"/>
    <property type="match status" value="1"/>
</dbReference>
<evidence type="ECO:0000313" key="2">
    <source>
        <dbReference type="EMBL" id="GAH97749.1"/>
    </source>
</evidence>
<organism evidence="2">
    <name type="scientific">marine sediment metagenome</name>
    <dbReference type="NCBI Taxonomy" id="412755"/>
    <lineage>
        <taxon>unclassified sequences</taxon>
        <taxon>metagenomes</taxon>
        <taxon>ecological metagenomes</taxon>
    </lineage>
</organism>
<reference evidence="2" key="1">
    <citation type="journal article" date="2014" name="Front. Microbiol.">
        <title>High frequency of phylogenetically diverse reductive dehalogenase-homologous genes in deep subseafloor sedimentary metagenomes.</title>
        <authorList>
            <person name="Kawai M."/>
            <person name="Futagami T."/>
            <person name="Toyoda A."/>
            <person name="Takaki Y."/>
            <person name="Nishi S."/>
            <person name="Hori S."/>
            <person name="Arai W."/>
            <person name="Tsubouchi T."/>
            <person name="Morono Y."/>
            <person name="Uchiyama I."/>
            <person name="Ito T."/>
            <person name="Fujiyama A."/>
            <person name="Inagaki F."/>
            <person name="Takami H."/>
        </authorList>
    </citation>
    <scope>NUCLEOTIDE SEQUENCE</scope>
    <source>
        <strain evidence="2">Expedition CK06-06</strain>
    </source>
</reference>
<dbReference type="EMBL" id="BARV01000389">
    <property type="protein sequence ID" value="GAH97749.1"/>
    <property type="molecule type" value="Genomic_DNA"/>
</dbReference>
<dbReference type="InterPro" id="IPR029039">
    <property type="entry name" value="Flavoprotein-like_sf"/>
</dbReference>
<dbReference type="PANTHER" id="PTHR30546">
    <property type="entry name" value="FLAVODOXIN-RELATED PROTEIN WRBA-RELATED"/>
    <property type="match status" value="1"/>
</dbReference>
<dbReference type="PROSITE" id="PS50902">
    <property type="entry name" value="FLAVODOXIN_LIKE"/>
    <property type="match status" value="1"/>
</dbReference>
<comment type="caution">
    <text evidence="2">The sequence shown here is derived from an EMBL/GenBank/DDBJ whole genome shotgun (WGS) entry which is preliminary data.</text>
</comment>
<proteinExistence type="predicted"/>
<dbReference type="PANTHER" id="PTHR30546:SF57">
    <property type="entry name" value="FLAVODOXIN FAMILY PROTEIN"/>
    <property type="match status" value="1"/>
</dbReference>
<dbReference type="GO" id="GO:0003955">
    <property type="term" value="F:NAD(P)H dehydrogenase (quinone) activity"/>
    <property type="evidence" value="ECO:0007669"/>
    <property type="project" value="TreeGrafter"/>
</dbReference>
<sequence>MKILVGYYSRTGNTKKMAEAIAKGIKKESIEADLLDVNKIKPDDLLNYEALIFGSPTYYGVMAAELKKLLDESVAYHGKLSGKIGGAFTSAGGIGGGAETTILSILEAFLIHGMIVIGESGIFHYGPVSIGSPDEKVLKSCTKYGIKIARLMKKICSE</sequence>